<sequence length="708" mass="79234">MNRQQSVSLVNRLNLGFRRRLPQILQSEASECGLACLAMIAGYYHFNVDMVSLRHQYRLSSQGSNLKQLVDVALSMNFKSRAVGLELSELKQLKTPCILHWDLCHFVVLVSVGRNGITIQDPALGRRKLSFKSASNHFTGVAMEIWPAANFEPKEVRQRLKLSSLLSNMAGFKPFLLKIFSLSLVIEAINLLLPVGTQLVMDHVIIAKDYDLLTLISLGLLFFILFRTLVSMFRAWITLAINSMINIQWCNQLFEHLIRLPLDYFEKRKQGDIQSRFFSLDMLRNVFTTSIVNTVIDSIMILGLLIMMWLYGGWLIWVVVGFMAIYVVMRLATYRLYRQISEEQIINDAKVTSHFMESLYGMGTIKALNLARIRSAHWLNLKVNAINSGIRITKFDMLFGGASSLISTVDQVLILWLGAGLVIDGTLSLGMFVAFNAYRGEFSSRTVSLVNTLLQLRMLTLHSERVADIALTKTELYSPTVNLFAQCDNVSLSARAICFQYDQFSKPIFNGLDIDISAGESVALVGASGAGKTTLMKILSGLTVPDSGSIFANDLDIHKAGIDNYRRYIACVLQDDKLFAGTIEDNIAGFDSETDRDYVIHCAELSHIHHEIMAMPMGYQTLLGELGGSVSGGQRQRLLIARALYRRPKILFLDEATSHLDIDNEAKINQAISALNITRVIIAHRPSTIASADRVIQIGDKGIDGELW</sequence>
<feature type="domain" description="Peptidase C39" evidence="10">
    <location>
        <begin position="26"/>
        <end position="145"/>
    </location>
</feature>
<evidence type="ECO:0000256" key="7">
    <source>
        <dbReference type="SAM" id="Phobius"/>
    </source>
</evidence>
<dbReference type="EMBL" id="PDDX01000001">
    <property type="protein sequence ID" value="PHI31141.1"/>
    <property type="molecule type" value="Genomic_DNA"/>
</dbReference>
<dbReference type="Proteomes" id="UP000373449">
    <property type="component" value="Unassembled WGS sequence"/>
</dbReference>
<evidence type="ECO:0000256" key="5">
    <source>
        <dbReference type="ARBA" id="ARBA00022989"/>
    </source>
</evidence>
<comment type="subcellular location">
    <subcellularLocation>
        <location evidence="1">Cell membrane</location>
        <topology evidence="1">Multi-pass membrane protein</topology>
    </subcellularLocation>
</comment>
<dbReference type="SUPFAM" id="SSF52540">
    <property type="entry name" value="P-loop containing nucleoside triphosphate hydrolases"/>
    <property type="match status" value="1"/>
</dbReference>
<dbReference type="CDD" id="cd18567">
    <property type="entry name" value="ABC_6TM_CvaB_RaxB_like"/>
    <property type="match status" value="1"/>
</dbReference>
<keyword evidence="2 7" id="KW-0812">Transmembrane</keyword>
<name>A0A2C6DQP8_9GAMM</name>
<accession>A0A2C6DQP8</accession>
<reference evidence="12 14" key="3">
    <citation type="submission" date="2019-03" db="EMBL/GenBank/DDBJ databases">
        <authorList>
            <consortium name="Pathogen Informatics"/>
        </authorList>
    </citation>
    <scope>NUCLEOTIDE SEQUENCE [LARGE SCALE GENOMIC DNA]</scope>
    <source>
        <strain evidence="12 14">NCTC12282</strain>
    </source>
</reference>
<feature type="transmembrane region" description="Helical" evidence="7">
    <location>
        <begin position="175"/>
        <end position="193"/>
    </location>
</feature>
<evidence type="ECO:0000256" key="6">
    <source>
        <dbReference type="ARBA" id="ARBA00023136"/>
    </source>
</evidence>
<evidence type="ECO:0000313" key="13">
    <source>
        <dbReference type="Proteomes" id="UP000224974"/>
    </source>
</evidence>
<dbReference type="GO" id="GO:0034040">
    <property type="term" value="F:ATPase-coupled lipid transmembrane transporter activity"/>
    <property type="evidence" value="ECO:0007669"/>
    <property type="project" value="TreeGrafter"/>
</dbReference>
<dbReference type="PANTHER" id="PTHR24221:SF606">
    <property type="entry name" value="COLICIN V SECRETION-PROCESSING ATP-BINDING PROTEIN"/>
    <property type="match status" value="1"/>
</dbReference>
<dbReference type="OrthoDB" id="6828292at2"/>
<proteinExistence type="predicted"/>
<dbReference type="PROSITE" id="PS50893">
    <property type="entry name" value="ABC_TRANSPORTER_2"/>
    <property type="match status" value="1"/>
</dbReference>
<evidence type="ECO:0000256" key="2">
    <source>
        <dbReference type="ARBA" id="ARBA00022692"/>
    </source>
</evidence>
<dbReference type="GO" id="GO:0005886">
    <property type="term" value="C:plasma membrane"/>
    <property type="evidence" value="ECO:0007669"/>
    <property type="project" value="UniProtKB-SubCell"/>
</dbReference>
<dbReference type="GO" id="GO:0016887">
    <property type="term" value="F:ATP hydrolysis activity"/>
    <property type="evidence" value="ECO:0007669"/>
    <property type="project" value="InterPro"/>
</dbReference>
<dbReference type="STRING" id="1111728.GCA_000427805_01576"/>
<evidence type="ECO:0000313" key="14">
    <source>
        <dbReference type="Proteomes" id="UP000373449"/>
    </source>
</evidence>
<evidence type="ECO:0000313" key="12">
    <source>
        <dbReference type="EMBL" id="VFS51390.1"/>
    </source>
</evidence>
<feature type="transmembrane region" description="Helical" evidence="7">
    <location>
        <begin position="286"/>
        <end position="308"/>
    </location>
</feature>
<dbReference type="PROSITE" id="PS00211">
    <property type="entry name" value="ABC_TRANSPORTER_1"/>
    <property type="match status" value="1"/>
</dbReference>
<dbReference type="SMART" id="SM00382">
    <property type="entry name" value="AAA"/>
    <property type="match status" value="1"/>
</dbReference>
<dbReference type="CDD" id="cd02419">
    <property type="entry name" value="Peptidase_C39C"/>
    <property type="match status" value="1"/>
</dbReference>
<dbReference type="PROSITE" id="PS50990">
    <property type="entry name" value="PEPTIDASE_C39"/>
    <property type="match status" value="1"/>
</dbReference>
<keyword evidence="4" id="KW-0067">ATP-binding</keyword>
<dbReference type="Gene3D" id="1.20.1560.10">
    <property type="entry name" value="ABC transporter type 1, transmembrane domain"/>
    <property type="match status" value="1"/>
</dbReference>
<dbReference type="InterPro" id="IPR005074">
    <property type="entry name" value="Peptidase_C39"/>
</dbReference>
<dbReference type="RefSeq" id="WP_029094584.1">
    <property type="nucleotide sequence ID" value="NZ_CAADJA010000002.1"/>
</dbReference>
<feature type="transmembrane region" description="Helical" evidence="7">
    <location>
        <begin position="314"/>
        <end position="332"/>
    </location>
</feature>
<keyword evidence="3" id="KW-0547">Nucleotide-binding</keyword>
<dbReference type="GO" id="GO:0006508">
    <property type="term" value="P:proteolysis"/>
    <property type="evidence" value="ECO:0007669"/>
    <property type="project" value="InterPro"/>
</dbReference>
<keyword evidence="5 7" id="KW-1133">Transmembrane helix</keyword>
<dbReference type="InterPro" id="IPR033838">
    <property type="entry name" value="CvaB_peptidase"/>
</dbReference>
<evidence type="ECO:0000256" key="4">
    <source>
        <dbReference type="ARBA" id="ARBA00022840"/>
    </source>
</evidence>
<feature type="domain" description="ABC transmembrane type-1" evidence="9">
    <location>
        <begin position="179"/>
        <end position="458"/>
    </location>
</feature>
<keyword evidence="13" id="KW-1185">Reference proteome</keyword>
<dbReference type="PROSITE" id="PS50929">
    <property type="entry name" value="ABC_TM1F"/>
    <property type="match status" value="1"/>
</dbReference>
<organism evidence="11 13">
    <name type="scientific">Budvicia aquatica</name>
    <dbReference type="NCBI Taxonomy" id="82979"/>
    <lineage>
        <taxon>Bacteria</taxon>
        <taxon>Pseudomonadati</taxon>
        <taxon>Pseudomonadota</taxon>
        <taxon>Gammaproteobacteria</taxon>
        <taxon>Enterobacterales</taxon>
        <taxon>Budviciaceae</taxon>
        <taxon>Budvicia</taxon>
    </lineage>
</organism>
<protein>
    <submittedName>
        <fullName evidence="12">RTX-I toxin determinant B</fullName>
    </submittedName>
</protein>
<gene>
    <name evidence="12" type="primary">apxIB_5</name>
    <name evidence="11" type="ORF">CRN84_18255</name>
    <name evidence="12" type="ORF">NCTC12282_05033</name>
</gene>
<evidence type="ECO:0000256" key="1">
    <source>
        <dbReference type="ARBA" id="ARBA00004651"/>
    </source>
</evidence>
<dbReference type="InterPro" id="IPR017871">
    <property type="entry name" value="ABC_transporter-like_CS"/>
</dbReference>
<keyword evidence="6 7" id="KW-0472">Membrane</keyword>
<evidence type="ECO:0000256" key="3">
    <source>
        <dbReference type="ARBA" id="ARBA00022741"/>
    </source>
</evidence>
<dbReference type="Gene3D" id="3.90.70.10">
    <property type="entry name" value="Cysteine proteinases"/>
    <property type="match status" value="1"/>
</dbReference>
<dbReference type="EMBL" id="CAADJA010000002">
    <property type="protein sequence ID" value="VFS51390.1"/>
    <property type="molecule type" value="Genomic_DNA"/>
</dbReference>
<dbReference type="Proteomes" id="UP000224974">
    <property type="component" value="Unassembled WGS sequence"/>
</dbReference>
<dbReference type="AlphaFoldDB" id="A0A2C6DQP8"/>
<feature type="transmembrane region" description="Helical" evidence="7">
    <location>
        <begin position="413"/>
        <end position="435"/>
    </location>
</feature>
<dbReference type="InterPro" id="IPR003593">
    <property type="entry name" value="AAA+_ATPase"/>
</dbReference>
<dbReference type="Pfam" id="PF03412">
    <property type="entry name" value="Peptidase_C39"/>
    <property type="match status" value="1"/>
</dbReference>
<evidence type="ECO:0000313" key="11">
    <source>
        <dbReference type="EMBL" id="PHI31141.1"/>
    </source>
</evidence>
<dbReference type="Gene3D" id="3.40.50.300">
    <property type="entry name" value="P-loop containing nucleotide triphosphate hydrolases"/>
    <property type="match status" value="1"/>
</dbReference>
<evidence type="ECO:0000259" key="9">
    <source>
        <dbReference type="PROSITE" id="PS50929"/>
    </source>
</evidence>
<feature type="domain" description="ABC transporter" evidence="8">
    <location>
        <begin position="485"/>
        <end position="707"/>
    </location>
</feature>
<dbReference type="GO" id="GO:0005524">
    <property type="term" value="F:ATP binding"/>
    <property type="evidence" value="ECO:0007669"/>
    <property type="project" value="UniProtKB-KW"/>
</dbReference>
<reference evidence="11" key="1">
    <citation type="submission" date="2017-09" db="EMBL/GenBank/DDBJ databases">
        <title>FDA dAtabase for Regulatory Grade micrObial Sequences (FDA-ARGOS): Supporting development and validation of Infectious Disease Dx tests.</title>
        <authorList>
            <person name="Minogue T."/>
            <person name="Wolcott M."/>
            <person name="Wasieloski L."/>
            <person name="Aguilar W."/>
            <person name="Moore D."/>
            <person name="Tallon L.J."/>
            <person name="Sadzewicz L."/>
            <person name="Ott S."/>
            <person name="Zhao X."/>
            <person name="Nagaraj S."/>
            <person name="Vavikolanu K."/>
            <person name="Aluvathingal J."/>
            <person name="Nadendla S."/>
            <person name="Sichtig H."/>
        </authorList>
    </citation>
    <scope>NUCLEOTIDE SEQUENCE</scope>
    <source>
        <strain evidence="11">FDAARGOS_387</strain>
    </source>
</reference>
<dbReference type="InterPro" id="IPR027417">
    <property type="entry name" value="P-loop_NTPase"/>
</dbReference>
<dbReference type="PANTHER" id="PTHR24221">
    <property type="entry name" value="ATP-BINDING CASSETTE SUB-FAMILY B"/>
    <property type="match status" value="1"/>
</dbReference>
<dbReference type="InterPro" id="IPR003439">
    <property type="entry name" value="ABC_transporter-like_ATP-bd"/>
</dbReference>
<dbReference type="GO" id="GO:0140359">
    <property type="term" value="F:ABC-type transporter activity"/>
    <property type="evidence" value="ECO:0007669"/>
    <property type="project" value="InterPro"/>
</dbReference>
<dbReference type="InterPro" id="IPR039421">
    <property type="entry name" value="Type_1_exporter"/>
</dbReference>
<reference evidence="13" key="2">
    <citation type="submission" date="2017-09" db="EMBL/GenBank/DDBJ databases">
        <title>FDA dAtabase for Regulatory Grade micrObial Sequences (FDA-ARGOS): Supporting development and validation of Infectious Disease Dx tests.</title>
        <authorList>
            <person name="Minogue T."/>
            <person name="Wolcott M."/>
            <person name="Wasieloski L."/>
            <person name="Aguilar W."/>
            <person name="Moore D."/>
            <person name="Tallon L."/>
            <person name="Sadzewicz L."/>
            <person name="Ott S."/>
            <person name="Zhao X."/>
            <person name="Nagaraj S."/>
            <person name="Vavikolanu K."/>
            <person name="Aluvathingal J."/>
            <person name="Nadendla S."/>
            <person name="Sichtig H."/>
        </authorList>
    </citation>
    <scope>NUCLEOTIDE SEQUENCE [LARGE SCALE GENOMIC DNA]</scope>
    <source>
        <strain evidence="13">FDAARGOS_387</strain>
    </source>
</reference>
<dbReference type="InterPro" id="IPR036640">
    <property type="entry name" value="ABC1_TM_sf"/>
</dbReference>
<dbReference type="InterPro" id="IPR011527">
    <property type="entry name" value="ABC1_TM_dom"/>
</dbReference>
<dbReference type="SUPFAM" id="SSF90123">
    <property type="entry name" value="ABC transporter transmembrane region"/>
    <property type="match status" value="1"/>
</dbReference>
<dbReference type="GO" id="GO:0008234">
    <property type="term" value="F:cysteine-type peptidase activity"/>
    <property type="evidence" value="ECO:0007669"/>
    <property type="project" value="InterPro"/>
</dbReference>
<dbReference type="Pfam" id="PF00664">
    <property type="entry name" value="ABC_membrane"/>
    <property type="match status" value="1"/>
</dbReference>
<feature type="transmembrane region" description="Helical" evidence="7">
    <location>
        <begin position="213"/>
        <end position="237"/>
    </location>
</feature>
<evidence type="ECO:0000259" key="10">
    <source>
        <dbReference type="PROSITE" id="PS50990"/>
    </source>
</evidence>
<evidence type="ECO:0000259" key="8">
    <source>
        <dbReference type="PROSITE" id="PS50893"/>
    </source>
</evidence>
<dbReference type="Pfam" id="PF00005">
    <property type="entry name" value="ABC_tran"/>
    <property type="match status" value="1"/>
</dbReference>